<dbReference type="InterPro" id="IPR036688">
    <property type="entry name" value="MoeA_C_domain_IV_sf"/>
</dbReference>
<reference evidence="13 14" key="1">
    <citation type="submission" date="2017-04" db="EMBL/GenBank/DDBJ databases">
        <authorList>
            <person name="Afonso C.L."/>
            <person name="Miller P.J."/>
            <person name="Scott M.A."/>
            <person name="Spackman E."/>
            <person name="Goraichik I."/>
            <person name="Dimitrov K.M."/>
            <person name="Suarez D.L."/>
            <person name="Swayne D.E."/>
        </authorList>
    </citation>
    <scope>NUCLEOTIDE SEQUENCE [LARGE SCALE GENOMIC DNA]</scope>
    <source>
        <strain evidence="13 14">DSM 23236</strain>
    </source>
</reference>
<comment type="catalytic activity">
    <reaction evidence="10">
        <text>adenylyl-molybdopterin + molybdate = Mo-molybdopterin + AMP + H(+)</text>
        <dbReference type="Rhea" id="RHEA:35047"/>
        <dbReference type="ChEBI" id="CHEBI:15378"/>
        <dbReference type="ChEBI" id="CHEBI:36264"/>
        <dbReference type="ChEBI" id="CHEBI:62727"/>
        <dbReference type="ChEBI" id="CHEBI:71302"/>
        <dbReference type="ChEBI" id="CHEBI:456215"/>
        <dbReference type="EC" id="2.10.1.1"/>
    </reaction>
</comment>
<organism evidence="13 14">
    <name type="scientific">Andreprevotia lacus DSM 23236</name>
    <dbReference type="NCBI Taxonomy" id="1121001"/>
    <lineage>
        <taxon>Bacteria</taxon>
        <taxon>Pseudomonadati</taxon>
        <taxon>Pseudomonadota</taxon>
        <taxon>Betaproteobacteria</taxon>
        <taxon>Neisseriales</taxon>
        <taxon>Chitinibacteraceae</taxon>
        <taxon>Andreprevotia</taxon>
    </lineage>
</organism>
<comment type="function">
    <text evidence="2 11">Catalyzes the insertion of molybdate into adenylated molybdopterin with the concomitant release of AMP.</text>
</comment>
<comment type="pathway">
    <text evidence="3 11">Cofactor biosynthesis; molybdopterin biosynthesis.</text>
</comment>
<evidence type="ECO:0000256" key="3">
    <source>
        <dbReference type="ARBA" id="ARBA00005046"/>
    </source>
</evidence>
<keyword evidence="14" id="KW-1185">Reference proteome</keyword>
<dbReference type="Pfam" id="PF03454">
    <property type="entry name" value="MoeA_C"/>
    <property type="match status" value="1"/>
</dbReference>
<dbReference type="PANTHER" id="PTHR10192:SF5">
    <property type="entry name" value="GEPHYRIN"/>
    <property type="match status" value="1"/>
</dbReference>
<evidence type="ECO:0000256" key="2">
    <source>
        <dbReference type="ARBA" id="ARBA00002901"/>
    </source>
</evidence>
<dbReference type="InterPro" id="IPR036135">
    <property type="entry name" value="MoeA_linker/N_sf"/>
</dbReference>
<evidence type="ECO:0000256" key="9">
    <source>
        <dbReference type="ARBA" id="ARBA00023150"/>
    </source>
</evidence>
<dbReference type="InterPro" id="IPR005110">
    <property type="entry name" value="MoeA_linker/N"/>
</dbReference>
<dbReference type="CDD" id="cd00887">
    <property type="entry name" value="MoeA"/>
    <property type="match status" value="1"/>
</dbReference>
<dbReference type="InterPro" id="IPR036425">
    <property type="entry name" value="MoaB/Mog-like_dom_sf"/>
</dbReference>
<dbReference type="SMART" id="SM00852">
    <property type="entry name" value="MoCF_biosynth"/>
    <property type="match status" value="1"/>
</dbReference>
<keyword evidence="9 11" id="KW-0501">Molybdenum cofactor biosynthesis</keyword>
<dbReference type="UniPathway" id="UPA00344"/>
<dbReference type="Pfam" id="PF00994">
    <property type="entry name" value="MoCF_biosynth"/>
    <property type="match status" value="1"/>
</dbReference>
<evidence type="ECO:0000256" key="11">
    <source>
        <dbReference type="RuleBase" id="RU365090"/>
    </source>
</evidence>
<dbReference type="NCBIfam" id="TIGR00177">
    <property type="entry name" value="molyb_syn"/>
    <property type="match status" value="1"/>
</dbReference>
<dbReference type="NCBIfam" id="NF045515">
    <property type="entry name" value="Glp_gephyrin"/>
    <property type="match status" value="1"/>
</dbReference>
<keyword evidence="7 11" id="KW-0479">Metal-binding</keyword>
<comment type="cofactor">
    <cofactor evidence="1 11">
        <name>Mg(2+)</name>
        <dbReference type="ChEBI" id="CHEBI:18420"/>
    </cofactor>
</comment>
<dbReference type="Gene3D" id="2.170.190.11">
    <property type="entry name" value="Molybdopterin biosynthesis moea protein, domain 3"/>
    <property type="match status" value="1"/>
</dbReference>
<dbReference type="FunFam" id="3.40.980.10:FF:000004">
    <property type="entry name" value="Molybdopterin molybdenumtransferase"/>
    <property type="match status" value="1"/>
</dbReference>
<dbReference type="EC" id="2.10.1.1" evidence="11"/>
<evidence type="ECO:0000256" key="7">
    <source>
        <dbReference type="ARBA" id="ARBA00022723"/>
    </source>
</evidence>
<dbReference type="OrthoDB" id="9804758at2"/>
<accession>A0A1W1XWX9</accession>
<keyword evidence="6 11" id="KW-0808">Transferase</keyword>
<proteinExistence type="inferred from homology"/>
<keyword evidence="5 11" id="KW-0500">Molybdenum</keyword>
<dbReference type="InterPro" id="IPR001453">
    <property type="entry name" value="MoaB/Mog_dom"/>
</dbReference>
<evidence type="ECO:0000256" key="1">
    <source>
        <dbReference type="ARBA" id="ARBA00001946"/>
    </source>
</evidence>
<evidence type="ECO:0000259" key="12">
    <source>
        <dbReference type="SMART" id="SM00852"/>
    </source>
</evidence>
<dbReference type="GO" id="GO:0046872">
    <property type="term" value="F:metal ion binding"/>
    <property type="evidence" value="ECO:0007669"/>
    <property type="project" value="UniProtKB-UniRule"/>
</dbReference>
<dbReference type="GO" id="GO:0061599">
    <property type="term" value="F:molybdopterin molybdotransferase activity"/>
    <property type="evidence" value="ECO:0007669"/>
    <property type="project" value="UniProtKB-UniRule"/>
</dbReference>
<keyword evidence="8 11" id="KW-0460">Magnesium</keyword>
<evidence type="ECO:0000256" key="8">
    <source>
        <dbReference type="ARBA" id="ARBA00022842"/>
    </source>
</evidence>
<dbReference type="Pfam" id="PF03453">
    <property type="entry name" value="MoeA_N"/>
    <property type="match status" value="1"/>
</dbReference>
<dbReference type="Gene3D" id="2.40.340.10">
    <property type="entry name" value="MoeA, C-terminal, domain IV"/>
    <property type="match status" value="1"/>
</dbReference>
<dbReference type="SUPFAM" id="SSF63867">
    <property type="entry name" value="MoeA C-terminal domain-like"/>
    <property type="match status" value="1"/>
</dbReference>
<dbReference type="EMBL" id="FWXD01000022">
    <property type="protein sequence ID" value="SMC28436.1"/>
    <property type="molecule type" value="Genomic_DNA"/>
</dbReference>
<evidence type="ECO:0000313" key="14">
    <source>
        <dbReference type="Proteomes" id="UP000192761"/>
    </source>
</evidence>
<dbReference type="SUPFAM" id="SSF53218">
    <property type="entry name" value="Molybdenum cofactor biosynthesis proteins"/>
    <property type="match status" value="1"/>
</dbReference>
<dbReference type="RefSeq" id="WP_084092121.1">
    <property type="nucleotide sequence ID" value="NZ_FWXD01000022.1"/>
</dbReference>
<comment type="similarity">
    <text evidence="4 11">Belongs to the MoeA family.</text>
</comment>
<dbReference type="STRING" id="1121001.SAMN02745857_03255"/>
<protein>
    <recommendedName>
        <fullName evidence="11">Molybdopterin molybdenumtransferase</fullName>
        <ecNumber evidence="11">2.10.1.1</ecNumber>
    </recommendedName>
</protein>
<dbReference type="Gene3D" id="3.40.980.10">
    <property type="entry name" value="MoaB/Mog-like domain"/>
    <property type="match status" value="1"/>
</dbReference>
<evidence type="ECO:0000256" key="6">
    <source>
        <dbReference type="ARBA" id="ARBA00022679"/>
    </source>
</evidence>
<dbReference type="Gene3D" id="3.90.105.10">
    <property type="entry name" value="Molybdopterin biosynthesis moea protein, domain 2"/>
    <property type="match status" value="1"/>
</dbReference>
<evidence type="ECO:0000256" key="5">
    <source>
        <dbReference type="ARBA" id="ARBA00022505"/>
    </source>
</evidence>
<gene>
    <name evidence="13" type="ORF">SAMN02745857_03255</name>
</gene>
<evidence type="ECO:0000256" key="10">
    <source>
        <dbReference type="ARBA" id="ARBA00047317"/>
    </source>
</evidence>
<name>A0A1W1XWX9_9NEIS</name>
<dbReference type="GO" id="GO:0006777">
    <property type="term" value="P:Mo-molybdopterin cofactor biosynthetic process"/>
    <property type="evidence" value="ECO:0007669"/>
    <property type="project" value="UniProtKB-UniRule"/>
</dbReference>
<dbReference type="Proteomes" id="UP000192761">
    <property type="component" value="Unassembled WGS sequence"/>
</dbReference>
<evidence type="ECO:0000256" key="4">
    <source>
        <dbReference type="ARBA" id="ARBA00010763"/>
    </source>
</evidence>
<dbReference type="GO" id="GO:0005829">
    <property type="term" value="C:cytosol"/>
    <property type="evidence" value="ECO:0007669"/>
    <property type="project" value="TreeGrafter"/>
</dbReference>
<sequence>MLELQAMRDKLARIALPAPASECVALSAAVGRICAQTLRATVDLPGFDNSAMDGYAVAVDAARPLGQYEIIGYAAAGSSATGALRAGQALRVLTGAPLPFGCQSVVPQEQVRVDGKLLQLAEAPVYGAHMRVRGSELAAGTRLLEQGTTLRPLHIGLLAAQGIAELDVHLRPRVGVLSTGSELVPAGQPLTAGRIHDANRPQLLALLTACGADAIDLGQVPDDPEATRERLADAAACCDIVISSGGASVGDADHVRHAASMLGGIDHWKVAIKPGKPFAFGHLCGKPFLALPGNPVAAAVTFLLLARPLVRRAAGGTPSADTMQLLPLTEAVHNRDMRPHFMRARRVYDNGMLLVQPFAQQGSAALATLAEADVLIEVPPQTTLSAGSPAPCHLLSELIAP</sequence>
<feature type="domain" description="MoaB/Mog" evidence="12">
    <location>
        <begin position="175"/>
        <end position="312"/>
    </location>
</feature>
<dbReference type="AlphaFoldDB" id="A0A1W1XWX9"/>
<dbReference type="InterPro" id="IPR038987">
    <property type="entry name" value="MoeA-like"/>
</dbReference>
<dbReference type="PANTHER" id="PTHR10192">
    <property type="entry name" value="MOLYBDOPTERIN BIOSYNTHESIS PROTEIN"/>
    <property type="match status" value="1"/>
</dbReference>
<evidence type="ECO:0000313" key="13">
    <source>
        <dbReference type="EMBL" id="SMC28436.1"/>
    </source>
</evidence>
<dbReference type="InterPro" id="IPR005111">
    <property type="entry name" value="MoeA_C_domain_IV"/>
</dbReference>
<dbReference type="SUPFAM" id="SSF63882">
    <property type="entry name" value="MoeA N-terminal region -like"/>
    <property type="match status" value="1"/>
</dbReference>